<dbReference type="AlphaFoldDB" id="A0A837RB00"/>
<dbReference type="PANTHER" id="PTHR33989:SF4">
    <property type="entry name" value="PTS SYSTEM N,N'-DIACETYLCHITOBIOSE-SPECIFIC EIIC COMPONENT"/>
    <property type="match status" value="1"/>
</dbReference>
<keyword evidence="3 8" id="KW-1003">Cell membrane</keyword>
<dbReference type="EMBL" id="AZCU01000006">
    <property type="protein sequence ID" value="KRK25730.1"/>
    <property type="molecule type" value="Genomic_DNA"/>
</dbReference>
<evidence type="ECO:0000259" key="11">
    <source>
        <dbReference type="PROSITE" id="PS51105"/>
    </source>
</evidence>
<reference evidence="12 13" key="1">
    <citation type="journal article" date="2015" name="Genome Announc.">
        <title>Expanding the biotechnology potential of lactobacilli through comparative genomics of 213 strains and associated genera.</title>
        <authorList>
            <person name="Sun Z."/>
            <person name="Harris H.M."/>
            <person name="McCann A."/>
            <person name="Guo C."/>
            <person name="Argimon S."/>
            <person name="Zhang W."/>
            <person name="Yang X."/>
            <person name="Jeffery I.B."/>
            <person name="Cooney J.C."/>
            <person name="Kagawa T.F."/>
            <person name="Liu W."/>
            <person name="Song Y."/>
            <person name="Salvetti E."/>
            <person name="Wrobel A."/>
            <person name="Rasinkangas P."/>
            <person name="Parkhill J."/>
            <person name="Rea M.C."/>
            <person name="O'Sullivan O."/>
            <person name="Ritari J."/>
            <person name="Douillard F.P."/>
            <person name="Paul Ross R."/>
            <person name="Yang R."/>
            <person name="Briner A.E."/>
            <person name="Felis G.E."/>
            <person name="de Vos W.M."/>
            <person name="Barrangou R."/>
            <person name="Klaenhammer T.R."/>
            <person name="Caufield P.W."/>
            <person name="Cui Y."/>
            <person name="Zhang H."/>
            <person name="O'Toole P.W."/>
        </authorList>
    </citation>
    <scope>NUCLEOTIDE SEQUENCE [LARGE SCALE GENOMIC DNA]</scope>
    <source>
        <strain evidence="12 13">DSM 20314</strain>
    </source>
</reference>
<comment type="subcellular location">
    <subcellularLocation>
        <location evidence="1">Cell membrane</location>
        <topology evidence="1">Multi-pass membrane protein</topology>
    </subcellularLocation>
</comment>
<feature type="transmembrane region" description="Helical" evidence="10">
    <location>
        <begin position="112"/>
        <end position="131"/>
    </location>
</feature>
<comment type="function">
    <text evidence="8">The phosphoenolpyruvate-dependent sugar phosphotransferase system (PTS), a major carbohydrate active -transport system, catalyzes the phosphorylation of incoming sugar substrates concomitant with their translocation across the cell membrane.</text>
</comment>
<feature type="transmembrane region" description="Helical" evidence="10">
    <location>
        <begin position="298"/>
        <end position="318"/>
    </location>
</feature>
<feature type="transmembrane region" description="Helical" evidence="10">
    <location>
        <begin position="79"/>
        <end position="100"/>
    </location>
</feature>
<protein>
    <recommendedName>
        <fullName evidence="8">Permease IIC component</fullName>
    </recommendedName>
</protein>
<feature type="transmembrane region" description="Helical" evidence="10">
    <location>
        <begin position="230"/>
        <end position="252"/>
    </location>
</feature>
<feature type="domain" description="PTS EIIC type-3" evidence="11">
    <location>
        <begin position="9"/>
        <end position="425"/>
    </location>
</feature>
<dbReference type="PROSITE" id="PS51105">
    <property type="entry name" value="PTS_EIIC_TYPE_3"/>
    <property type="match status" value="1"/>
</dbReference>
<dbReference type="InterPro" id="IPR004796">
    <property type="entry name" value="PTS_IIC_cello"/>
</dbReference>
<accession>A0A837RB00</accession>
<dbReference type="GO" id="GO:0009401">
    <property type="term" value="P:phosphoenolpyruvate-dependent sugar phosphotransferase system"/>
    <property type="evidence" value="ECO:0007669"/>
    <property type="project" value="InterPro"/>
</dbReference>
<dbReference type="InterPro" id="IPR004501">
    <property type="entry name" value="PTS_EIIC_3"/>
</dbReference>
<feature type="region of interest" description="Disordered" evidence="9">
    <location>
        <begin position="438"/>
        <end position="457"/>
    </location>
</feature>
<dbReference type="NCBIfam" id="TIGR00410">
    <property type="entry name" value="lacE"/>
    <property type="match status" value="1"/>
</dbReference>
<feature type="transmembrane region" description="Helical" evidence="10">
    <location>
        <begin position="143"/>
        <end position="166"/>
    </location>
</feature>
<feature type="transmembrane region" description="Helical" evidence="10">
    <location>
        <begin position="358"/>
        <end position="380"/>
    </location>
</feature>
<keyword evidence="7 8" id="KW-0472">Membrane</keyword>
<dbReference type="Pfam" id="PF02378">
    <property type="entry name" value="PTS_EIIC"/>
    <property type="match status" value="1"/>
</dbReference>
<dbReference type="GO" id="GO:0005886">
    <property type="term" value="C:plasma membrane"/>
    <property type="evidence" value="ECO:0007669"/>
    <property type="project" value="UniProtKB-SubCell"/>
</dbReference>
<name>A0A837RB00_LACPE</name>
<dbReference type="GO" id="GO:1902815">
    <property type="term" value="P:N,N'-diacetylchitobiose import"/>
    <property type="evidence" value="ECO:0007669"/>
    <property type="project" value="TreeGrafter"/>
</dbReference>
<evidence type="ECO:0000256" key="7">
    <source>
        <dbReference type="ARBA" id="ARBA00023136"/>
    </source>
</evidence>
<evidence type="ECO:0000256" key="3">
    <source>
        <dbReference type="ARBA" id="ARBA00022475"/>
    </source>
</evidence>
<dbReference type="PIRSF" id="PIRSF006351">
    <property type="entry name" value="PTS_EIIC-Cellobiose"/>
    <property type="match status" value="1"/>
</dbReference>
<dbReference type="InterPro" id="IPR051088">
    <property type="entry name" value="PTS_Sugar-EIIC/EIIB"/>
</dbReference>
<comment type="caution">
    <text evidence="12">The sequence shown here is derived from an EMBL/GenBank/DDBJ whole genome shotgun (WGS) entry which is preliminary data.</text>
</comment>
<sequence length="457" mass="49960">MMNGFNVFMEKHIVPFAVKLNEQRHVAAIRDAFMYTFPITMAASLVILINNLVFSKTGFIAQILFLPKFFPHLENAQKLLTSVTNGTMNILSIFIAYLVARNLAKYFKADDMLVGMTGIACFMILYSPSIVKDGVTYLPTTYLGAQGLFVAMIVGGLVGEFLPRLTKIKKMQIKMPEMVPPAVARSFNGLIPIVIMIMLFSMLNYGLSLISPQGINDIIYKSIQTPLTHIGVNLFGVIIIAIVQNLLWLVGIHGPNTLNALRSIIFTEADLKNQTFINAHGTAWGVPNRATWSVLNDVFANMGGSGMTLGLIIAIFLVSRRKDYREIAKLALVPGLFNINEPLMFGLPIVLNPIMAIPFVLTPVINILVGYTVTVIFNWIPTPAFGLTWTTPGPLMPFLGTGGNWLGLIIGFLCLGISVLTYMPFVLAANKMMASDSQSDKNTQDAADGSTAEAAKA</sequence>
<dbReference type="PANTHER" id="PTHR33989">
    <property type="match status" value="1"/>
</dbReference>
<feature type="transmembrane region" description="Helical" evidence="10">
    <location>
        <begin position="187"/>
        <end position="210"/>
    </location>
</feature>
<keyword evidence="2 8" id="KW-0813">Transport</keyword>
<evidence type="ECO:0000256" key="5">
    <source>
        <dbReference type="ARBA" id="ARBA00022692"/>
    </source>
</evidence>
<proteinExistence type="predicted"/>
<evidence type="ECO:0000256" key="9">
    <source>
        <dbReference type="SAM" id="MobiDB-lite"/>
    </source>
</evidence>
<feature type="transmembrane region" description="Helical" evidence="10">
    <location>
        <begin position="330"/>
        <end position="351"/>
    </location>
</feature>
<dbReference type="InterPro" id="IPR003352">
    <property type="entry name" value="PTS_EIIC"/>
</dbReference>
<evidence type="ECO:0000313" key="13">
    <source>
        <dbReference type="Proteomes" id="UP000051020"/>
    </source>
</evidence>
<keyword evidence="6 10" id="KW-1133">Transmembrane helix</keyword>
<evidence type="ECO:0000256" key="1">
    <source>
        <dbReference type="ARBA" id="ARBA00004651"/>
    </source>
</evidence>
<keyword evidence="4 8" id="KW-0762">Sugar transport</keyword>
<dbReference type="Proteomes" id="UP000051020">
    <property type="component" value="Unassembled WGS sequence"/>
</dbReference>
<evidence type="ECO:0000256" key="2">
    <source>
        <dbReference type="ARBA" id="ARBA00022448"/>
    </source>
</evidence>
<evidence type="ECO:0000256" key="6">
    <source>
        <dbReference type="ARBA" id="ARBA00022989"/>
    </source>
</evidence>
<keyword evidence="5 10" id="KW-0812">Transmembrane</keyword>
<evidence type="ECO:0000256" key="10">
    <source>
        <dbReference type="SAM" id="Phobius"/>
    </source>
</evidence>
<feature type="transmembrane region" description="Helical" evidence="10">
    <location>
        <begin position="405"/>
        <end position="429"/>
    </location>
</feature>
<organism evidence="12 13">
    <name type="scientific">Lactiplantibacillus pentosus DSM 20314</name>
    <dbReference type="NCBI Taxonomy" id="1423791"/>
    <lineage>
        <taxon>Bacteria</taxon>
        <taxon>Bacillati</taxon>
        <taxon>Bacillota</taxon>
        <taxon>Bacilli</taxon>
        <taxon>Lactobacillales</taxon>
        <taxon>Lactobacillaceae</taxon>
        <taxon>Lactiplantibacillus</taxon>
    </lineage>
</organism>
<gene>
    <name evidence="12" type="ORF">FD24_GL002866</name>
</gene>
<dbReference type="GO" id="GO:0008982">
    <property type="term" value="F:protein-N(PI)-phosphohistidine-sugar phosphotransferase activity"/>
    <property type="evidence" value="ECO:0007669"/>
    <property type="project" value="UniProtKB-UniRule"/>
</dbReference>
<evidence type="ECO:0000313" key="12">
    <source>
        <dbReference type="EMBL" id="KRK25730.1"/>
    </source>
</evidence>
<evidence type="ECO:0000256" key="4">
    <source>
        <dbReference type="ARBA" id="ARBA00022597"/>
    </source>
</evidence>
<evidence type="ECO:0000256" key="8">
    <source>
        <dbReference type="PIRNR" id="PIRNR006351"/>
    </source>
</evidence>